<comment type="similarity">
    <text evidence="1">Belongs to the CdaR family.</text>
</comment>
<sequence length="444" mass="47972">MSLTTHMYTAHGGAERQRSEAWPIRLPGPLPLDPEGSVVPALARTLIRRVPQLVEELLALAEEREVRYLDQVPAADLRRSVREHILGFLRFIADIADNTDNSGNPGNSEKSGNTPVHGDPLAVPLAWGHCRAREGVPVESMLRVHRLATQLLWEKLFDEARADSPGTLQRLLDESGPVWEVLDSYSSALVAGYRSAETDARRQDAARRDALFDALLEGRGADPSVAAEARVTLGLPAHGRFLVLALDAGGGDPGRELAAALPGHAVRAVWGLRADREVGLLELGHTELPRLLDRLSATTARRVGVSGEAGGLAELAAAYHGAETALRTLPPGTAGVAAFDDRLLEAFVVTSPQVARRLAQHALGGLLECAQEERGLLLSTLDSWFHCGCSAARAAEELHCHRNTVLNRLRRIEVLTGRSLDDDRHQLACRMALLAVHTLPLDAP</sequence>
<dbReference type="Proteomes" id="UP001552594">
    <property type="component" value="Unassembled WGS sequence"/>
</dbReference>
<dbReference type="PANTHER" id="PTHR33744">
    <property type="entry name" value="CARBOHYDRATE DIACID REGULATOR"/>
    <property type="match status" value="1"/>
</dbReference>
<feature type="domain" description="RsbT co-antagonist protein RsbRD N-terminal" evidence="3">
    <location>
        <begin position="51"/>
        <end position="208"/>
    </location>
</feature>
<keyword evidence="6" id="KW-1185">Reference proteome</keyword>
<dbReference type="Gene3D" id="1.10.10.2840">
    <property type="entry name" value="PucR C-terminal helix-turn-helix domain"/>
    <property type="match status" value="1"/>
</dbReference>
<dbReference type="Pfam" id="PF13556">
    <property type="entry name" value="HTH_30"/>
    <property type="match status" value="1"/>
</dbReference>
<dbReference type="InterPro" id="IPR042070">
    <property type="entry name" value="PucR_C-HTH_sf"/>
</dbReference>
<evidence type="ECO:0000259" key="4">
    <source>
        <dbReference type="Pfam" id="PF17853"/>
    </source>
</evidence>
<organism evidence="5 6">
    <name type="scientific">Streptomyces orinoci</name>
    <name type="common">Streptoverticillium orinoci</name>
    <dbReference type="NCBI Taxonomy" id="67339"/>
    <lineage>
        <taxon>Bacteria</taxon>
        <taxon>Bacillati</taxon>
        <taxon>Actinomycetota</taxon>
        <taxon>Actinomycetes</taxon>
        <taxon>Kitasatosporales</taxon>
        <taxon>Streptomycetaceae</taxon>
        <taxon>Streptomyces</taxon>
    </lineage>
</organism>
<evidence type="ECO:0000313" key="6">
    <source>
        <dbReference type="Proteomes" id="UP001552594"/>
    </source>
</evidence>
<evidence type="ECO:0000256" key="1">
    <source>
        <dbReference type="ARBA" id="ARBA00006754"/>
    </source>
</evidence>
<evidence type="ECO:0000259" key="2">
    <source>
        <dbReference type="Pfam" id="PF13556"/>
    </source>
</evidence>
<proteinExistence type="inferred from homology"/>
<dbReference type="EMBL" id="JBFAUK010000037">
    <property type="protein sequence ID" value="MEV5510652.1"/>
    <property type="molecule type" value="Genomic_DNA"/>
</dbReference>
<name>A0ABV3K685_STRON</name>
<dbReference type="Pfam" id="PF17853">
    <property type="entry name" value="GGDEF_2"/>
    <property type="match status" value="1"/>
</dbReference>
<dbReference type="RefSeq" id="WP_153068564.1">
    <property type="nucleotide sequence ID" value="NZ_JBFAUK010000037.1"/>
</dbReference>
<comment type="caution">
    <text evidence="5">The sequence shown here is derived from an EMBL/GenBank/DDBJ whole genome shotgun (WGS) entry which is preliminary data.</text>
</comment>
<feature type="domain" description="PucR C-terminal helix-turn-helix" evidence="2">
    <location>
        <begin position="377"/>
        <end position="435"/>
    </location>
</feature>
<evidence type="ECO:0000313" key="5">
    <source>
        <dbReference type="EMBL" id="MEV5510652.1"/>
    </source>
</evidence>
<dbReference type="PANTHER" id="PTHR33744:SF1">
    <property type="entry name" value="DNA-BINDING TRANSCRIPTIONAL ACTIVATOR ADER"/>
    <property type="match status" value="1"/>
</dbReference>
<evidence type="ECO:0000259" key="3">
    <source>
        <dbReference type="Pfam" id="PF14361"/>
    </source>
</evidence>
<dbReference type="InterPro" id="IPR051448">
    <property type="entry name" value="CdaR-like_regulators"/>
</dbReference>
<accession>A0ABV3K685</accession>
<dbReference type="InterPro" id="IPR041522">
    <property type="entry name" value="CdaR_GGDEF"/>
</dbReference>
<protein>
    <submittedName>
        <fullName evidence="5">Helix-turn-helix domain-containing protein</fullName>
    </submittedName>
</protein>
<dbReference type="InterPro" id="IPR025751">
    <property type="entry name" value="RsbRD_N_dom"/>
</dbReference>
<dbReference type="Pfam" id="PF14361">
    <property type="entry name" value="RsbRD_N"/>
    <property type="match status" value="1"/>
</dbReference>
<dbReference type="InterPro" id="IPR025736">
    <property type="entry name" value="PucR_C-HTH_dom"/>
</dbReference>
<feature type="domain" description="CdaR GGDEF-like" evidence="4">
    <location>
        <begin position="218"/>
        <end position="328"/>
    </location>
</feature>
<reference evidence="5 6" key="1">
    <citation type="submission" date="2024-06" db="EMBL/GenBank/DDBJ databases">
        <title>The Natural Products Discovery Center: Release of the First 8490 Sequenced Strains for Exploring Actinobacteria Biosynthetic Diversity.</title>
        <authorList>
            <person name="Kalkreuter E."/>
            <person name="Kautsar S.A."/>
            <person name="Yang D."/>
            <person name="Bader C.D."/>
            <person name="Teijaro C.N."/>
            <person name="Fluegel L."/>
            <person name="Davis C.M."/>
            <person name="Simpson J.R."/>
            <person name="Lauterbach L."/>
            <person name="Steele A.D."/>
            <person name="Gui C."/>
            <person name="Meng S."/>
            <person name="Li G."/>
            <person name="Viehrig K."/>
            <person name="Ye F."/>
            <person name="Su P."/>
            <person name="Kiefer A.F."/>
            <person name="Nichols A."/>
            <person name="Cepeda A.J."/>
            <person name="Yan W."/>
            <person name="Fan B."/>
            <person name="Jiang Y."/>
            <person name="Adhikari A."/>
            <person name="Zheng C.-J."/>
            <person name="Schuster L."/>
            <person name="Cowan T.M."/>
            <person name="Smanski M.J."/>
            <person name="Chevrette M.G."/>
            <person name="De Carvalho L.P.S."/>
            <person name="Shen B."/>
        </authorList>
    </citation>
    <scope>NUCLEOTIDE SEQUENCE [LARGE SCALE GENOMIC DNA]</scope>
    <source>
        <strain evidence="5 6">NPDC052347</strain>
    </source>
</reference>
<gene>
    <name evidence="5" type="ORF">AB0L16_30230</name>
</gene>